<dbReference type="RefSeq" id="WP_379838848.1">
    <property type="nucleotide sequence ID" value="NZ_JBHRYQ010000001.1"/>
</dbReference>
<name>A0ABV7Z0E8_9BACT</name>
<evidence type="ECO:0000313" key="1">
    <source>
        <dbReference type="EMBL" id="MFC3811990.1"/>
    </source>
</evidence>
<accession>A0ABV7Z0E8</accession>
<sequence length="293" mass="34821">MENKNLKYLKVYEIGPLYSMNPFESIYDSIKKANVLNNDNIRHLIGDITSKIASNFIVLFYEKVKFPNTDWLSVSFVDIDNLSQEKINEIEHDFIKLGYKIGQYMGSTRLLISITKLYSLDSENERYIYLLTCIYNSILVFCEKFQIETTEISNAYNFMCTSDFYLPIILKSYQNKKKTYVARIQSKSGFYYDSYRLALLKIEGLEKTYYKDMQNNRDNFNIEYFEIGQKENSAVLLNRIDFKQYEPFKTGGGEVPPFCFTDEKWINNDVFSFQWGEEEKYEFNLKEMKLRKI</sequence>
<dbReference type="Proteomes" id="UP001595616">
    <property type="component" value="Unassembled WGS sequence"/>
</dbReference>
<reference evidence="2" key="1">
    <citation type="journal article" date="2019" name="Int. J. Syst. Evol. Microbiol.">
        <title>The Global Catalogue of Microorganisms (GCM) 10K type strain sequencing project: providing services to taxonomists for standard genome sequencing and annotation.</title>
        <authorList>
            <consortium name="The Broad Institute Genomics Platform"/>
            <consortium name="The Broad Institute Genome Sequencing Center for Infectious Disease"/>
            <person name="Wu L."/>
            <person name="Ma J."/>
        </authorList>
    </citation>
    <scope>NUCLEOTIDE SEQUENCE [LARGE SCALE GENOMIC DNA]</scope>
    <source>
        <strain evidence="2">CECT 7956</strain>
    </source>
</reference>
<comment type="caution">
    <text evidence="1">The sequence shown here is derived from an EMBL/GenBank/DDBJ whole genome shotgun (WGS) entry which is preliminary data.</text>
</comment>
<evidence type="ECO:0000313" key="2">
    <source>
        <dbReference type="Proteomes" id="UP001595616"/>
    </source>
</evidence>
<dbReference type="EMBL" id="JBHRYQ010000001">
    <property type="protein sequence ID" value="MFC3811990.1"/>
    <property type="molecule type" value="Genomic_DNA"/>
</dbReference>
<organism evidence="1 2">
    <name type="scientific">Lacihabitans lacunae</name>
    <dbReference type="NCBI Taxonomy" id="1028214"/>
    <lineage>
        <taxon>Bacteria</taxon>
        <taxon>Pseudomonadati</taxon>
        <taxon>Bacteroidota</taxon>
        <taxon>Cytophagia</taxon>
        <taxon>Cytophagales</taxon>
        <taxon>Leadbetterellaceae</taxon>
        <taxon>Lacihabitans</taxon>
    </lineage>
</organism>
<keyword evidence="2" id="KW-1185">Reference proteome</keyword>
<proteinExistence type="predicted"/>
<protein>
    <submittedName>
        <fullName evidence="1">Uncharacterized protein</fullName>
    </submittedName>
</protein>
<gene>
    <name evidence="1" type="ORF">ACFOOI_15120</name>
</gene>